<reference evidence="5" key="1">
    <citation type="submission" date="2025-04" db="UniProtKB">
        <authorList>
            <consortium name="RefSeq"/>
        </authorList>
    </citation>
    <scope>IDENTIFICATION</scope>
    <source>
        <tissue evidence="5">Whole insect</tissue>
    </source>
</reference>
<dbReference type="PANTHER" id="PTHR21113:SF14">
    <property type="entry name" value="LP24064P"/>
    <property type="match status" value="1"/>
</dbReference>
<dbReference type="EnsemblMetazoa" id="XM_050648000.1">
    <property type="protein sequence ID" value="XP_050503957.1"/>
    <property type="gene ID" value="LOC126882923"/>
</dbReference>
<keyword evidence="1" id="KW-0812">Transmembrane</keyword>
<keyword evidence="1" id="KW-0472">Membrane</keyword>
<dbReference type="OrthoDB" id="64893at2759"/>
<accession>A0A6P7GIA8</accession>
<reference evidence="3" key="2">
    <citation type="submission" date="2025-05" db="UniProtKB">
        <authorList>
            <consortium name="EnsemblMetazoa"/>
        </authorList>
    </citation>
    <scope>IDENTIFICATION</scope>
</reference>
<organism evidence="5">
    <name type="scientific">Diabrotica virgifera virgifera</name>
    <name type="common">western corn rootworm</name>
    <dbReference type="NCBI Taxonomy" id="50390"/>
    <lineage>
        <taxon>Eukaryota</taxon>
        <taxon>Metazoa</taxon>
        <taxon>Ecdysozoa</taxon>
        <taxon>Arthropoda</taxon>
        <taxon>Hexapoda</taxon>
        <taxon>Insecta</taxon>
        <taxon>Pterygota</taxon>
        <taxon>Neoptera</taxon>
        <taxon>Endopterygota</taxon>
        <taxon>Coleoptera</taxon>
        <taxon>Polyphaga</taxon>
        <taxon>Cucujiformia</taxon>
        <taxon>Chrysomeloidea</taxon>
        <taxon>Chrysomelidae</taxon>
        <taxon>Galerucinae</taxon>
        <taxon>Diabroticina</taxon>
        <taxon>Diabroticites</taxon>
        <taxon>Diabrotica</taxon>
    </lineage>
</organism>
<evidence type="ECO:0000259" key="2">
    <source>
        <dbReference type="Pfam" id="PF03067"/>
    </source>
</evidence>
<dbReference type="PANTHER" id="PTHR21113">
    <property type="entry name" value="AGAP001705-PA"/>
    <property type="match status" value="1"/>
</dbReference>
<dbReference type="InParanoid" id="A0A6P7GIA8"/>
<dbReference type="InterPro" id="IPR004302">
    <property type="entry name" value="Cellulose/chitin-bd_N"/>
</dbReference>
<keyword evidence="1" id="KW-1133">Transmembrane helix</keyword>
<dbReference type="AlphaFoldDB" id="A0A6P7GIA8"/>
<dbReference type="Pfam" id="PF03067">
    <property type="entry name" value="LPMO_10"/>
    <property type="match status" value="1"/>
</dbReference>
<name>A0A6P7GIA8_DIAVI</name>
<proteinExistence type="predicted"/>
<sequence length="207" mass="23464">MTLKVVLYFGMYLIAEISGHGMMLNPPGRSSFWRFNDTAPRNFDDNQVFCGGAYVQNELNDGKCGVCGDPYTDPHPQRNENTGFYGIGIVVKTYEPGSVIDVKIMLTANHLGNFTYSLCELEDFDAPEPENCFEDLLLEDGSANYNVEWEDEVVFNKVRLPNFQCERCVLRWTYKAGNNWGLCEDGKWRRGCGPQEHFISCADIALL</sequence>
<feature type="transmembrane region" description="Helical" evidence="1">
    <location>
        <begin position="6"/>
        <end position="24"/>
    </location>
</feature>
<keyword evidence="4" id="KW-1185">Reference proteome</keyword>
<evidence type="ECO:0000313" key="5">
    <source>
        <dbReference type="RefSeq" id="XP_028149631.1"/>
    </source>
</evidence>
<gene>
    <name evidence="5" type="primary">LOC114343018</name>
</gene>
<evidence type="ECO:0000313" key="3">
    <source>
        <dbReference type="EnsemblMetazoa" id="XP_050503957.1"/>
    </source>
</evidence>
<dbReference type="RefSeq" id="XP_028149631.1">
    <property type="nucleotide sequence ID" value="XM_028293830.1"/>
</dbReference>
<dbReference type="Proteomes" id="UP001652700">
    <property type="component" value="Unplaced"/>
</dbReference>
<evidence type="ECO:0000256" key="1">
    <source>
        <dbReference type="SAM" id="Phobius"/>
    </source>
</evidence>
<protein>
    <submittedName>
        <fullName evidence="5">Uncharacterized protein LOC114343018</fullName>
    </submittedName>
</protein>
<feature type="domain" description="Chitin-binding type-4" evidence="2">
    <location>
        <begin position="20"/>
        <end position="204"/>
    </location>
</feature>
<evidence type="ECO:0000313" key="4">
    <source>
        <dbReference type="Proteomes" id="UP001652700"/>
    </source>
</evidence>